<accession>A0A9D4ZSS6</accession>
<dbReference type="Pfam" id="PF03514">
    <property type="entry name" value="GRAS"/>
    <property type="match status" value="1"/>
</dbReference>
<organism evidence="3 4">
    <name type="scientific">Adiantum capillus-veneris</name>
    <name type="common">Maidenhair fern</name>
    <dbReference type="NCBI Taxonomy" id="13818"/>
    <lineage>
        <taxon>Eukaryota</taxon>
        <taxon>Viridiplantae</taxon>
        <taxon>Streptophyta</taxon>
        <taxon>Embryophyta</taxon>
        <taxon>Tracheophyta</taxon>
        <taxon>Polypodiopsida</taxon>
        <taxon>Polypodiidae</taxon>
        <taxon>Polypodiales</taxon>
        <taxon>Pteridineae</taxon>
        <taxon>Pteridaceae</taxon>
        <taxon>Vittarioideae</taxon>
        <taxon>Adiantum</taxon>
    </lineage>
</organism>
<gene>
    <name evidence="3" type="ORF">GOP47_0000104</name>
</gene>
<sequence length="120" mass="13984">MRTFNPDLYVQGFAVGSYNAPIFPRRMKEALFHFKCLYDMIDTFIDRENLDRSVYESEILGKSILNVVAFEDTTMAQRVTMYKPAQALTRRAGFKQLGLSQAATQQVRRMLKREHKITQL</sequence>
<proteinExistence type="predicted"/>
<keyword evidence="2" id="KW-0804">Transcription</keyword>
<keyword evidence="4" id="KW-1185">Reference proteome</keyword>
<evidence type="ECO:0000256" key="1">
    <source>
        <dbReference type="ARBA" id="ARBA00023015"/>
    </source>
</evidence>
<dbReference type="AlphaFoldDB" id="A0A9D4ZSS6"/>
<name>A0A9D4ZSS6_ADICA</name>
<dbReference type="Proteomes" id="UP000886520">
    <property type="component" value="Chromosome 1"/>
</dbReference>
<evidence type="ECO:0000313" key="4">
    <source>
        <dbReference type="Proteomes" id="UP000886520"/>
    </source>
</evidence>
<dbReference type="PROSITE" id="PS50985">
    <property type="entry name" value="GRAS"/>
    <property type="match status" value="1"/>
</dbReference>
<reference evidence="3" key="1">
    <citation type="submission" date="2021-01" db="EMBL/GenBank/DDBJ databases">
        <title>Adiantum capillus-veneris genome.</title>
        <authorList>
            <person name="Fang Y."/>
            <person name="Liao Q."/>
        </authorList>
    </citation>
    <scope>NUCLEOTIDE SEQUENCE</scope>
    <source>
        <strain evidence="3">H3</strain>
        <tissue evidence="3">Leaf</tissue>
    </source>
</reference>
<dbReference type="PANTHER" id="PTHR31636">
    <property type="entry name" value="OSJNBA0084A10.13 PROTEIN-RELATED"/>
    <property type="match status" value="1"/>
</dbReference>
<evidence type="ECO:0000313" key="3">
    <source>
        <dbReference type="EMBL" id="KAI5083935.1"/>
    </source>
</evidence>
<evidence type="ECO:0000256" key="2">
    <source>
        <dbReference type="ARBA" id="ARBA00023163"/>
    </source>
</evidence>
<protein>
    <submittedName>
        <fullName evidence="3">Uncharacterized protein</fullName>
    </submittedName>
</protein>
<dbReference type="EMBL" id="JABFUD020000001">
    <property type="protein sequence ID" value="KAI5083935.1"/>
    <property type="molecule type" value="Genomic_DNA"/>
</dbReference>
<dbReference type="OrthoDB" id="47276at2759"/>
<dbReference type="InterPro" id="IPR005202">
    <property type="entry name" value="TF_GRAS"/>
</dbReference>
<keyword evidence="1" id="KW-0805">Transcription regulation</keyword>
<comment type="caution">
    <text evidence="3">The sequence shown here is derived from an EMBL/GenBank/DDBJ whole genome shotgun (WGS) entry which is preliminary data.</text>
</comment>